<dbReference type="GO" id="GO:0035025">
    <property type="term" value="P:positive regulation of Rho protein signal transduction"/>
    <property type="evidence" value="ECO:0007669"/>
    <property type="project" value="TreeGrafter"/>
</dbReference>
<accession>A0A2U9CXJ1</accession>
<gene>
    <name evidence="12" type="ORF">F2P81_023115</name>
    <name evidence="11" type="ORF">SMAX5B_015657</name>
</gene>
<dbReference type="AlphaFoldDB" id="A0A2U9CXJ1"/>
<dbReference type="EMBL" id="VEVO01000021">
    <property type="protein sequence ID" value="KAF0024313.1"/>
    <property type="molecule type" value="Genomic_DNA"/>
</dbReference>
<dbReference type="SUPFAM" id="SSF81321">
    <property type="entry name" value="Family A G protein-coupled receptor-like"/>
    <property type="match status" value="1"/>
</dbReference>
<proteinExistence type="predicted"/>
<evidence type="ECO:0000256" key="9">
    <source>
        <dbReference type="SAM" id="Phobius"/>
    </source>
</evidence>
<evidence type="ECO:0000313" key="13">
    <source>
        <dbReference type="Proteomes" id="UP000246464"/>
    </source>
</evidence>
<reference evidence="12 14" key="2">
    <citation type="submission" date="2019-06" db="EMBL/GenBank/DDBJ databases">
        <title>Draft genomes of female and male turbot (Scophthalmus maximus).</title>
        <authorList>
            <person name="Xu H."/>
            <person name="Xu X.-W."/>
            <person name="Shao C."/>
            <person name="Chen S."/>
        </authorList>
    </citation>
    <scope>NUCLEOTIDE SEQUENCE [LARGE SCALE GENOMIC DNA]</scope>
    <source>
        <strain evidence="12">Ysfricsl-2016a</strain>
        <tissue evidence="12">Blood</tissue>
    </source>
</reference>
<dbReference type="Gene3D" id="1.20.1070.10">
    <property type="entry name" value="Rhodopsin 7-helix transmembrane proteins"/>
    <property type="match status" value="1"/>
</dbReference>
<keyword evidence="7" id="KW-0325">Glycoprotein</keyword>
<protein>
    <recommendedName>
        <fullName evidence="10">G-protein coupled receptors family 1 profile domain-containing protein</fullName>
    </recommendedName>
</protein>
<feature type="transmembrane region" description="Helical" evidence="9">
    <location>
        <begin position="170"/>
        <end position="187"/>
    </location>
</feature>
<feature type="transmembrane region" description="Helical" evidence="9">
    <location>
        <begin position="60"/>
        <end position="86"/>
    </location>
</feature>
<evidence type="ECO:0000256" key="7">
    <source>
        <dbReference type="ARBA" id="ARBA00023180"/>
    </source>
</evidence>
<evidence type="ECO:0000256" key="6">
    <source>
        <dbReference type="ARBA" id="ARBA00023170"/>
    </source>
</evidence>
<keyword evidence="5 9" id="KW-0472">Membrane</keyword>
<dbReference type="PANTHER" id="PTHR24232">
    <property type="entry name" value="G-PROTEIN COUPLED RECEPTOR"/>
    <property type="match status" value="1"/>
</dbReference>
<keyword evidence="3 9" id="KW-1133">Transmembrane helix</keyword>
<dbReference type="CDD" id="cd00637">
    <property type="entry name" value="7tm_classA_rhodopsin-like"/>
    <property type="match status" value="1"/>
</dbReference>
<evidence type="ECO:0000259" key="10">
    <source>
        <dbReference type="PROSITE" id="PS50262"/>
    </source>
</evidence>
<dbReference type="EMBL" id="CP026264">
    <property type="protein sequence ID" value="AWP21338.1"/>
    <property type="molecule type" value="Genomic_DNA"/>
</dbReference>
<dbReference type="GO" id="GO:0004930">
    <property type="term" value="F:G protein-coupled receptor activity"/>
    <property type="evidence" value="ECO:0007669"/>
    <property type="project" value="UniProtKB-KW"/>
</dbReference>
<evidence type="ECO:0000256" key="4">
    <source>
        <dbReference type="ARBA" id="ARBA00023040"/>
    </source>
</evidence>
<name>A0A2U9CXJ1_SCOMX</name>
<evidence type="ECO:0000256" key="8">
    <source>
        <dbReference type="ARBA" id="ARBA00023224"/>
    </source>
</evidence>
<evidence type="ECO:0000256" key="3">
    <source>
        <dbReference type="ARBA" id="ARBA00022989"/>
    </source>
</evidence>
<evidence type="ECO:0000313" key="14">
    <source>
        <dbReference type="Proteomes" id="UP000438429"/>
    </source>
</evidence>
<keyword evidence="6" id="KW-0675">Receptor</keyword>
<keyword evidence="8" id="KW-0807">Transducer</keyword>
<feature type="transmembrane region" description="Helical" evidence="9">
    <location>
        <begin position="133"/>
        <end position="150"/>
    </location>
</feature>
<reference evidence="11 13" key="1">
    <citation type="submission" date="2017-12" db="EMBL/GenBank/DDBJ databases">
        <title>Integrating genomic resources of turbot (Scophthalmus maximus) in depth evaluation of genetic and physical mapping variation across individuals.</title>
        <authorList>
            <person name="Martinez P."/>
        </authorList>
    </citation>
    <scope>NUCLEOTIDE SEQUENCE [LARGE SCALE GENOMIC DNA]</scope>
</reference>
<evidence type="ECO:0000313" key="12">
    <source>
        <dbReference type="EMBL" id="KAF0024313.1"/>
    </source>
</evidence>
<keyword evidence="4" id="KW-0297">G-protein coupled receptor</keyword>
<dbReference type="PROSITE" id="PS50262">
    <property type="entry name" value="G_PROTEIN_RECEP_F1_2"/>
    <property type="match status" value="1"/>
</dbReference>
<dbReference type="PANTHER" id="PTHR24232:SF107">
    <property type="entry name" value="HYDROXYCARBOXYLIC ACID RECEPTOR 2-LIKE"/>
    <property type="match status" value="1"/>
</dbReference>
<feature type="domain" description="G-protein coupled receptors family 1 profile" evidence="10">
    <location>
        <begin position="92"/>
        <end position="265"/>
    </location>
</feature>
<evidence type="ECO:0000256" key="2">
    <source>
        <dbReference type="ARBA" id="ARBA00022692"/>
    </source>
</evidence>
<sequence>MEGSIGNVSLNSSKRPDCQCESGHREFLSLVDVVTFLVGQPVVARLLWVSLTSNRTPDVLNCNLAVFHNVQYWISAVHLFILFMLPREQQNLFRFLLVFAQTGGPMNLCYICMQRYVAVIHPTSYPLLKKYRYAEVCAATVWLLSVPLAFANTLAPVFISPLIDQVVDNLPFFLMVCMCLMMVRSSVKMARALLKPGPEGNRLSPAKRRACRAIRATSAVTMMFYVPVNVLQKVTAQDPCTLGCVVTPGCVLLLSAASIVHPLFYLSTHGKLFACRERERKASR</sequence>
<dbReference type="InterPro" id="IPR017452">
    <property type="entry name" value="GPCR_Rhodpsn_7TM"/>
</dbReference>
<evidence type="ECO:0000313" key="11">
    <source>
        <dbReference type="EMBL" id="AWP21338.1"/>
    </source>
</evidence>
<dbReference type="Proteomes" id="UP000438429">
    <property type="component" value="Unassembled WGS sequence"/>
</dbReference>
<evidence type="ECO:0000256" key="1">
    <source>
        <dbReference type="ARBA" id="ARBA00004141"/>
    </source>
</evidence>
<dbReference type="Proteomes" id="UP000246464">
    <property type="component" value="Chromosome 22"/>
</dbReference>
<dbReference type="GO" id="GO:0005886">
    <property type="term" value="C:plasma membrane"/>
    <property type="evidence" value="ECO:0007669"/>
    <property type="project" value="TreeGrafter"/>
</dbReference>
<keyword evidence="2 9" id="KW-0812">Transmembrane</keyword>
<dbReference type="GO" id="GO:0007200">
    <property type="term" value="P:phospholipase C-activating G protein-coupled receptor signaling pathway"/>
    <property type="evidence" value="ECO:0007669"/>
    <property type="project" value="TreeGrafter"/>
</dbReference>
<keyword evidence="13" id="KW-1185">Reference proteome</keyword>
<evidence type="ECO:0000256" key="5">
    <source>
        <dbReference type="ARBA" id="ARBA00023136"/>
    </source>
</evidence>
<feature type="transmembrane region" description="Helical" evidence="9">
    <location>
        <begin position="27"/>
        <end position="48"/>
    </location>
</feature>
<organism evidence="11 13">
    <name type="scientific">Scophthalmus maximus</name>
    <name type="common">Turbot</name>
    <name type="synonym">Psetta maxima</name>
    <dbReference type="NCBI Taxonomy" id="52904"/>
    <lineage>
        <taxon>Eukaryota</taxon>
        <taxon>Metazoa</taxon>
        <taxon>Chordata</taxon>
        <taxon>Craniata</taxon>
        <taxon>Vertebrata</taxon>
        <taxon>Euteleostomi</taxon>
        <taxon>Actinopterygii</taxon>
        <taxon>Neopterygii</taxon>
        <taxon>Teleostei</taxon>
        <taxon>Neoteleostei</taxon>
        <taxon>Acanthomorphata</taxon>
        <taxon>Carangaria</taxon>
        <taxon>Pleuronectiformes</taxon>
        <taxon>Pleuronectoidei</taxon>
        <taxon>Scophthalmidae</taxon>
        <taxon>Scophthalmus</taxon>
    </lineage>
</organism>
<comment type="subcellular location">
    <subcellularLocation>
        <location evidence="1">Membrane</location>
        <topology evidence="1">Multi-pass membrane protein</topology>
    </subcellularLocation>
</comment>